<dbReference type="EMBL" id="GBXM01096655">
    <property type="protein sequence ID" value="JAH11922.1"/>
    <property type="molecule type" value="Transcribed_RNA"/>
</dbReference>
<name>A0A0E9Q5X5_ANGAN</name>
<reference evidence="1" key="1">
    <citation type="submission" date="2014-11" db="EMBL/GenBank/DDBJ databases">
        <authorList>
            <person name="Amaro Gonzalez C."/>
        </authorList>
    </citation>
    <scope>NUCLEOTIDE SEQUENCE</scope>
</reference>
<organism evidence="1">
    <name type="scientific">Anguilla anguilla</name>
    <name type="common">European freshwater eel</name>
    <name type="synonym">Muraena anguilla</name>
    <dbReference type="NCBI Taxonomy" id="7936"/>
    <lineage>
        <taxon>Eukaryota</taxon>
        <taxon>Metazoa</taxon>
        <taxon>Chordata</taxon>
        <taxon>Craniata</taxon>
        <taxon>Vertebrata</taxon>
        <taxon>Euteleostomi</taxon>
        <taxon>Actinopterygii</taxon>
        <taxon>Neopterygii</taxon>
        <taxon>Teleostei</taxon>
        <taxon>Anguilliformes</taxon>
        <taxon>Anguillidae</taxon>
        <taxon>Anguilla</taxon>
    </lineage>
</organism>
<proteinExistence type="predicted"/>
<accession>A0A0E9Q5X5</accession>
<dbReference type="AlphaFoldDB" id="A0A0E9Q5X5"/>
<sequence length="23" mass="2557">MTSGSIFQVLLYGLLKPCCKIKN</sequence>
<protein>
    <submittedName>
        <fullName evidence="1">Uncharacterized protein</fullName>
    </submittedName>
</protein>
<reference evidence="1" key="2">
    <citation type="journal article" date="2015" name="Fish Shellfish Immunol.">
        <title>Early steps in the European eel (Anguilla anguilla)-Vibrio vulnificus interaction in the gills: Role of the RtxA13 toxin.</title>
        <authorList>
            <person name="Callol A."/>
            <person name="Pajuelo D."/>
            <person name="Ebbesson L."/>
            <person name="Teles M."/>
            <person name="MacKenzie S."/>
            <person name="Amaro C."/>
        </authorList>
    </citation>
    <scope>NUCLEOTIDE SEQUENCE</scope>
</reference>
<evidence type="ECO:0000313" key="1">
    <source>
        <dbReference type="EMBL" id="JAH11922.1"/>
    </source>
</evidence>